<name>A0A0B4DRR3_9MICO</name>
<dbReference type="EMBL" id="JWSZ01000014">
    <property type="protein sequence ID" value="KIC56968.1"/>
    <property type="molecule type" value="Genomic_DNA"/>
</dbReference>
<dbReference type="PANTHER" id="PTHR34853">
    <property type="match status" value="1"/>
</dbReference>
<dbReference type="AlphaFoldDB" id="A0A0B4DRR3"/>
<dbReference type="InterPro" id="IPR005152">
    <property type="entry name" value="Lipase_secreted"/>
</dbReference>
<accession>A0A0B4DRR3</accession>
<organism evidence="1 2">
    <name type="scientific">Microbacterium hominis</name>
    <dbReference type="NCBI Taxonomy" id="162426"/>
    <lineage>
        <taxon>Bacteria</taxon>
        <taxon>Bacillati</taxon>
        <taxon>Actinomycetota</taxon>
        <taxon>Actinomycetes</taxon>
        <taxon>Micrococcales</taxon>
        <taxon>Microbacteriaceae</taxon>
        <taxon>Microbacterium</taxon>
    </lineage>
</organism>
<dbReference type="Pfam" id="PF03583">
    <property type="entry name" value="LIP"/>
    <property type="match status" value="1"/>
</dbReference>
<dbReference type="InterPro" id="IPR029058">
    <property type="entry name" value="AB_hydrolase_fold"/>
</dbReference>
<gene>
    <name evidence="1" type="ORF">RM52_11920</name>
</gene>
<dbReference type="Proteomes" id="UP000031202">
    <property type="component" value="Unassembled WGS sequence"/>
</dbReference>
<comment type="caution">
    <text evidence="1">The sequence shown here is derived from an EMBL/GenBank/DDBJ whole genome shotgun (WGS) entry which is preliminary data.</text>
</comment>
<evidence type="ECO:0000313" key="2">
    <source>
        <dbReference type="Proteomes" id="UP000031202"/>
    </source>
</evidence>
<evidence type="ECO:0000313" key="1">
    <source>
        <dbReference type="EMBL" id="KIC56968.1"/>
    </source>
</evidence>
<dbReference type="RefSeq" id="WP_039416395.1">
    <property type="nucleotide sequence ID" value="NZ_JWSZ01000014.1"/>
</dbReference>
<protein>
    <recommendedName>
        <fullName evidence="3">Serine aminopeptidase S33 domain-containing protein</fullName>
    </recommendedName>
</protein>
<evidence type="ECO:0008006" key="3">
    <source>
        <dbReference type="Google" id="ProtNLM"/>
    </source>
</evidence>
<dbReference type="PANTHER" id="PTHR34853:SF1">
    <property type="entry name" value="LIPASE 5"/>
    <property type="match status" value="1"/>
</dbReference>
<dbReference type="GO" id="GO:0004806">
    <property type="term" value="F:triacylglycerol lipase activity"/>
    <property type="evidence" value="ECO:0007669"/>
    <property type="project" value="InterPro"/>
</dbReference>
<reference evidence="1 2" key="1">
    <citation type="submission" date="2014-12" db="EMBL/GenBank/DDBJ databases">
        <title>Genome sequencing of Microbacterium hominis TPW29.</title>
        <authorList>
            <person name="Tan P.W."/>
            <person name="Chan K.-G."/>
        </authorList>
    </citation>
    <scope>NUCLEOTIDE SEQUENCE [LARGE SCALE GENOMIC DNA]</scope>
    <source>
        <strain evidence="1 2">TPW29</strain>
    </source>
</reference>
<sequence>MCTVPQSCPLLDRGYAIAATDYVGMGTAGPDSYLVGDTGGNAVLDAVRAAQHIEDVHASDRVVLWGHSQGGQFVADERTLGVDVEFHSINDADHGTVAYLALPALMAWLDSHRL</sequence>
<dbReference type="Gene3D" id="3.40.50.1820">
    <property type="entry name" value="alpha/beta hydrolase"/>
    <property type="match status" value="1"/>
</dbReference>
<dbReference type="SUPFAM" id="SSF53474">
    <property type="entry name" value="alpha/beta-Hydrolases"/>
    <property type="match status" value="1"/>
</dbReference>
<dbReference type="GO" id="GO:0016042">
    <property type="term" value="P:lipid catabolic process"/>
    <property type="evidence" value="ECO:0007669"/>
    <property type="project" value="InterPro"/>
</dbReference>
<proteinExistence type="predicted"/>